<organism evidence="4 5">
    <name type="scientific">Leuconostoc gelidum subsp. gelidum</name>
    <dbReference type="NCBI Taxonomy" id="1607839"/>
    <lineage>
        <taxon>Bacteria</taxon>
        <taxon>Bacillati</taxon>
        <taxon>Bacillota</taxon>
        <taxon>Bacilli</taxon>
        <taxon>Lactobacillales</taxon>
        <taxon>Lactobacillaceae</taxon>
        <taxon>Leuconostoc</taxon>
        <taxon>Leuconostoc gelidum group</taxon>
    </lineage>
</organism>
<comment type="caution">
    <text evidence="4">The sequence shown here is derived from an EMBL/GenBank/DDBJ whole genome shotgun (WGS) entry which is preliminary data.</text>
</comment>
<sequence>MTPEQLATKFQAMDFDYFINSALERVPSNLDTREGSLMYDALAPAAYVMAEMSLNVADTVLNTFTQTASGEYLDYRADERGIKREPATFAEVLVTITDTNGHSLVANLGDRFASIGAEPIYYTLAKLSNIAGQAILVAEIAGEIGNSYVGQLLPISAIAGFGNATIDEITIPARDQEKDDELRNRLLASNEVIAFGGNVADYIKYIVDMADVSAVQVYPTWNGGGTVKIALLNNQHLAPSKTLIDKVQVAIDPSDISGDGYGIAPVGHKVTIVGPTLRTINVSVAIETTSTVTVEDVRQNIEKSIADYFATVRGNWGNIGPDNRTYNVTLYRSQIIVSLLKIDGVTNALNVKFDNVDADTTIQTDSKKEELPMLGTVTVNG</sequence>
<dbReference type="Proteomes" id="UP000727071">
    <property type="component" value="Unassembled WGS sequence"/>
</dbReference>
<dbReference type="InterPro" id="IPR052399">
    <property type="entry name" value="Phage_Baseplate_Assmbl_Protein"/>
</dbReference>
<evidence type="ECO:0000313" key="4">
    <source>
        <dbReference type="EMBL" id="MBZ6015390.1"/>
    </source>
</evidence>
<evidence type="ECO:0000259" key="2">
    <source>
        <dbReference type="Pfam" id="PF26078"/>
    </source>
</evidence>
<dbReference type="RefSeq" id="WP_089896374.1">
    <property type="nucleotide sequence ID" value="NZ_JAHBFV010000006.1"/>
</dbReference>
<accession>A0AB35FY22</accession>
<dbReference type="Pfam" id="PF26078">
    <property type="entry name" value="Baseplate_J_M"/>
    <property type="match status" value="1"/>
</dbReference>
<feature type="domain" description="Baseplate J-like central" evidence="2">
    <location>
        <begin position="194"/>
        <end position="273"/>
    </location>
</feature>
<evidence type="ECO:0000313" key="5">
    <source>
        <dbReference type="Proteomes" id="UP000727071"/>
    </source>
</evidence>
<comment type="similarity">
    <text evidence="1">Belongs to the Mu gp47/PBSX XkdT family.</text>
</comment>
<dbReference type="EMBL" id="JAHBFV010000006">
    <property type="protein sequence ID" value="MBZ6015390.1"/>
    <property type="molecule type" value="Genomic_DNA"/>
</dbReference>
<evidence type="ECO:0000259" key="3">
    <source>
        <dbReference type="Pfam" id="PF26079"/>
    </source>
</evidence>
<dbReference type="PANTHER" id="PTHR37829:SF3">
    <property type="entry name" value="PROTEIN JAYE-RELATED"/>
    <property type="match status" value="1"/>
</dbReference>
<evidence type="ECO:0000256" key="1">
    <source>
        <dbReference type="ARBA" id="ARBA00038087"/>
    </source>
</evidence>
<protein>
    <submittedName>
        <fullName evidence="4">Baseplate J/gp47 family protein</fullName>
    </submittedName>
</protein>
<proteinExistence type="inferred from homology"/>
<feature type="domain" description="Baseplate J-like C-terminal" evidence="3">
    <location>
        <begin position="280"/>
        <end position="380"/>
    </location>
</feature>
<dbReference type="InterPro" id="IPR058530">
    <property type="entry name" value="Baseplate_J-like_C"/>
</dbReference>
<name>A0AB35FY22_LEUGE</name>
<reference evidence="4" key="1">
    <citation type="submission" date="2021-05" db="EMBL/GenBank/DDBJ databases">
        <title>Pangenome of Leuconostoc gelidum warrants species status for Leuconostoc gelidum subsp. gasicomitatum.</title>
        <authorList>
            <person name="Johansson P."/>
            <person name="Sade E."/>
            <person name="Hultman J."/>
            <person name="Auvinen P."/>
            <person name="Bjorkroth J."/>
        </authorList>
    </citation>
    <scope>NUCLEOTIDE SEQUENCE</scope>
    <source>
        <strain evidence="4">C220d</strain>
    </source>
</reference>
<dbReference type="Pfam" id="PF26079">
    <property type="entry name" value="Baseplate_J_C"/>
    <property type="match status" value="1"/>
</dbReference>
<dbReference type="InterPro" id="IPR058531">
    <property type="entry name" value="Baseplate_J_M"/>
</dbReference>
<gene>
    <name evidence="4" type="ORF">KII88_02405</name>
</gene>
<dbReference type="AlphaFoldDB" id="A0AB35FY22"/>
<dbReference type="PANTHER" id="PTHR37829">
    <property type="entry name" value="PHAGE-LIKE ELEMENT PBSX PROTEIN XKDT"/>
    <property type="match status" value="1"/>
</dbReference>